<accession>A0A897MTG8</accession>
<evidence type="ECO:0000313" key="3">
    <source>
        <dbReference type="Proteomes" id="UP000663525"/>
    </source>
</evidence>
<dbReference type="InterPro" id="IPR043899">
    <property type="entry name" value="DUF5789"/>
</dbReference>
<protein>
    <submittedName>
        <fullName evidence="2">Uncharacterized protein</fullName>
    </submittedName>
</protein>
<name>A0A897MTG8_9EURY</name>
<reference evidence="2" key="1">
    <citation type="submission" date="2020-11" db="EMBL/GenBank/DDBJ databases">
        <title>Carbohydrate-dependent, anaerobic sulfur respiration: A novel catabolism in halophilic archaea.</title>
        <authorList>
            <person name="Sorokin D.Y."/>
            <person name="Messina E."/>
            <person name="Smedile F."/>
            <person name="La Cono V."/>
            <person name="Hallsworth J.E."/>
            <person name="Yakimov M.M."/>
        </authorList>
    </citation>
    <scope>NUCLEOTIDE SEQUENCE</scope>
    <source>
        <strain evidence="2">HSR12-1</strain>
    </source>
</reference>
<dbReference type="Proteomes" id="UP000663525">
    <property type="component" value="Chromosome"/>
</dbReference>
<dbReference type="EMBL" id="CP064787">
    <property type="protein sequence ID" value="QSG05430.1"/>
    <property type="molecule type" value="Genomic_DNA"/>
</dbReference>
<sequence length="204" mass="22996">MLNSQMADDKNGRENQADREMQRQREREIEAELQRGDEPEPPVDTSTLAFFETELDAVAFPATGAEIVETVGDREIEAETGVYTVAELLPETDVETFESPAAVRTRIQRPTIASAMKRIVEAAAGIEQADFRTSQREAYERTFLELQAIDAVDDDEGISVIRDWIVERIDEKGKLPGSRDVRRRAAKYCRANGYQVSNDEWLGV</sequence>
<feature type="compositionally biased region" description="Basic and acidic residues" evidence="1">
    <location>
        <begin position="7"/>
        <end position="38"/>
    </location>
</feature>
<organism evidence="2 3">
    <name type="scientific">Halapricum desulfuricans</name>
    <dbReference type="NCBI Taxonomy" id="2841257"/>
    <lineage>
        <taxon>Archaea</taxon>
        <taxon>Methanobacteriati</taxon>
        <taxon>Methanobacteriota</taxon>
        <taxon>Stenosarchaea group</taxon>
        <taxon>Halobacteria</taxon>
        <taxon>Halobacteriales</taxon>
        <taxon>Haloarculaceae</taxon>
        <taxon>Halapricum</taxon>
    </lineage>
</organism>
<feature type="region of interest" description="Disordered" evidence="1">
    <location>
        <begin position="1"/>
        <end position="43"/>
    </location>
</feature>
<proteinExistence type="predicted"/>
<gene>
    <name evidence="2" type="ORF">HSR121_1083</name>
</gene>
<dbReference type="Pfam" id="PF19102">
    <property type="entry name" value="DUF5789"/>
    <property type="match status" value="1"/>
</dbReference>
<evidence type="ECO:0000256" key="1">
    <source>
        <dbReference type="SAM" id="MobiDB-lite"/>
    </source>
</evidence>
<dbReference type="AlphaFoldDB" id="A0A897MTG8"/>
<evidence type="ECO:0000313" key="2">
    <source>
        <dbReference type="EMBL" id="QSG05430.1"/>
    </source>
</evidence>